<name>A0A9E2BJ27_PSYF1</name>
<dbReference type="Pfam" id="PF06983">
    <property type="entry name" value="3-dmu-9_3-mt"/>
    <property type="match status" value="1"/>
</dbReference>
<dbReference type="PIRSF" id="PIRSF021700">
    <property type="entry name" value="3_dmu_93_MTrfase"/>
    <property type="match status" value="1"/>
</dbReference>
<dbReference type="EMBL" id="QLTW01000279">
    <property type="protein sequence ID" value="MBT9146032.1"/>
    <property type="molecule type" value="Genomic_DNA"/>
</dbReference>
<dbReference type="Gene3D" id="3.10.180.10">
    <property type="entry name" value="2,3-Dihydroxybiphenyl 1,2-Dioxygenase, domain 1"/>
    <property type="match status" value="1"/>
</dbReference>
<dbReference type="Proteomes" id="UP000811545">
    <property type="component" value="Unassembled WGS sequence"/>
</dbReference>
<evidence type="ECO:0000259" key="1">
    <source>
        <dbReference type="Pfam" id="PF06983"/>
    </source>
</evidence>
<dbReference type="InterPro" id="IPR028973">
    <property type="entry name" value="PhnB-like"/>
</dbReference>
<sequence length="163" mass="18767">MIKRRLRLEQFYLKVFENSRLLIRRTIPGTPSGDVESLTLEIENINLMLLSAGPYFKVNPSISFMVSCSNKDEVMKYWEAFIEGGQALMPIDNYGFSELYGWVVDKFGVSWQITPTIMNDLMHEADPAALDRITKAFLQMKKLDLAELERAYKGVENKDCNEN</sequence>
<dbReference type="CDD" id="cd06588">
    <property type="entry name" value="PhnB_like"/>
    <property type="match status" value="1"/>
</dbReference>
<protein>
    <recommendedName>
        <fullName evidence="1">PhnB-like domain-containing protein</fullName>
    </recommendedName>
</protein>
<reference evidence="2 3" key="1">
    <citation type="journal article" date="2021" name="bioRxiv">
        <title>Unique metabolic strategies in Hadean analogues reveal hints for primordial physiology.</title>
        <authorList>
            <person name="Nobu M.K."/>
            <person name="Nakai R."/>
            <person name="Tamazawa S."/>
            <person name="Mori H."/>
            <person name="Toyoda A."/>
            <person name="Ijiri A."/>
            <person name="Suzuki S."/>
            <person name="Kurokawa K."/>
            <person name="Kamagata Y."/>
            <person name="Tamaki H."/>
        </authorList>
    </citation>
    <scope>NUCLEOTIDE SEQUENCE [LARGE SCALE GENOMIC DNA]</scope>
    <source>
        <strain evidence="2">BS525</strain>
    </source>
</reference>
<comment type="caution">
    <text evidence="2">The sequence shown here is derived from an EMBL/GenBank/DDBJ whole genome shotgun (WGS) entry which is preliminary data.</text>
</comment>
<dbReference type="InterPro" id="IPR029068">
    <property type="entry name" value="Glyas_Bleomycin-R_OHBP_Dase"/>
</dbReference>
<organism evidence="2 3">
    <name type="scientific">Psychracetigena formicireducens</name>
    <dbReference type="NCBI Taxonomy" id="2986056"/>
    <lineage>
        <taxon>Bacteria</taxon>
        <taxon>Bacillati</taxon>
        <taxon>Candidatus Lithacetigenota</taxon>
        <taxon>Candidatus Psychracetigena</taxon>
    </lineage>
</organism>
<dbReference type="InterPro" id="IPR009725">
    <property type="entry name" value="3_dmu_93_MTrfase"/>
</dbReference>
<evidence type="ECO:0000313" key="3">
    <source>
        <dbReference type="Proteomes" id="UP000811545"/>
    </source>
</evidence>
<gene>
    <name evidence="2" type="ORF">DDT42_01911</name>
</gene>
<feature type="domain" description="PhnB-like" evidence="1">
    <location>
        <begin position="10"/>
        <end position="114"/>
    </location>
</feature>
<evidence type="ECO:0000313" key="2">
    <source>
        <dbReference type="EMBL" id="MBT9146032.1"/>
    </source>
</evidence>
<dbReference type="PANTHER" id="PTHR33990">
    <property type="entry name" value="PROTEIN YJDN-RELATED"/>
    <property type="match status" value="1"/>
</dbReference>
<accession>A0A9E2BJ27</accession>
<dbReference type="AlphaFoldDB" id="A0A9E2BJ27"/>
<proteinExistence type="predicted"/>
<dbReference type="SUPFAM" id="SSF54593">
    <property type="entry name" value="Glyoxalase/Bleomycin resistance protein/Dihydroxybiphenyl dioxygenase"/>
    <property type="match status" value="1"/>
</dbReference>